<name>A0A8R1TNU5_ONCVO</name>
<evidence type="ECO:0000313" key="1">
    <source>
        <dbReference type="EnsemblMetazoa" id="OVOC1842.1"/>
    </source>
</evidence>
<reference evidence="1" key="2">
    <citation type="submission" date="2022-06" db="UniProtKB">
        <authorList>
            <consortium name="EnsemblMetazoa"/>
        </authorList>
    </citation>
    <scope>IDENTIFICATION</scope>
</reference>
<evidence type="ECO:0000313" key="2">
    <source>
        <dbReference type="Proteomes" id="UP000024404"/>
    </source>
</evidence>
<sequence length="52" mass="5836">MLAKLKNAIMINNIKQHDSFEVKGGQQVETMNMFNAKMLLSTVQSICFSSSK</sequence>
<organism evidence="1 2">
    <name type="scientific">Onchocerca volvulus</name>
    <dbReference type="NCBI Taxonomy" id="6282"/>
    <lineage>
        <taxon>Eukaryota</taxon>
        <taxon>Metazoa</taxon>
        <taxon>Ecdysozoa</taxon>
        <taxon>Nematoda</taxon>
        <taxon>Chromadorea</taxon>
        <taxon>Rhabditida</taxon>
        <taxon>Spirurina</taxon>
        <taxon>Spiruromorpha</taxon>
        <taxon>Filarioidea</taxon>
        <taxon>Onchocercidae</taxon>
        <taxon>Onchocerca</taxon>
    </lineage>
</organism>
<reference evidence="2" key="1">
    <citation type="submission" date="2013-10" db="EMBL/GenBank/DDBJ databases">
        <title>Genome sequencing of Onchocerca volvulus.</title>
        <authorList>
            <person name="Cotton J."/>
            <person name="Tsai J."/>
            <person name="Stanley E."/>
            <person name="Tracey A."/>
            <person name="Holroyd N."/>
            <person name="Lustigman S."/>
            <person name="Berriman M."/>
        </authorList>
    </citation>
    <scope>NUCLEOTIDE SEQUENCE</scope>
</reference>
<dbReference type="EMBL" id="CMVM020000057">
    <property type="status" value="NOT_ANNOTATED_CDS"/>
    <property type="molecule type" value="Genomic_DNA"/>
</dbReference>
<dbReference type="Proteomes" id="UP000024404">
    <property type="component" value="Unassembled WGS sequence"/>
</dbReference>
<accession>A0A8R1TNU5</accession>
<proteinExistence type="predicted"/>
<keyword evidence="2" id="KW-1185">Reference proteome</keyword>
<protein>
    <submittedName>
        <fullName evidence="1">Uncharacterized protein</fullName>
    </submittedName>
</protein>
<dbReference type="AlphaFoldDB" id="A0A8R1TNU5"/>
<dbReference type="EnsemblMetazoa" id="OVOC1842.1">
    <property type="protein sequence ID" value="OVOC1842.1"/>
    <property type="gene ID" value="WBGene00238651"/>
</dbReference>